<proteinExistence type="predicted"/>
<protein>
    <submittedName>
        <fullName evidence="2">Uncharacterized protein</fullName>
    </submittedName>
</protein>
<keyword evidence="3" id="KW-1185">Reference proteome</keyword>
<feature type="chain" id="PRO_5012124940" evidence="1">
    <location>
        <begin position="26"/>
        <end position="116"/>
    </location>
</feature>
<feature type="signal peptide" evidence="1">
    <location>
        <begin position="1"/>
        <end position="25"/>
    </location>
</feature>
<dbReference type="AlphaFoldDB" id="A0A1Y5TSJ0"/>
<accession>A0A1Y5TSJ0</accession>
<evidence type="ECO:0000256" key="1">
    <source>
        <dbReference type="SAM" id="SignalP"/>
    </source>
</evidence>
<dbReference type="EMBL" id="FWFS01000013">
    <property type="protein sequence ID" value="SLN67230.1"/>
    <property type="molecule type" value="Genomic_DNA"/>
</dbReference>
<gene>
    <name evidence="2" type="ORF">AQS8620_03133</name>
</gene>
<reference evidence="2 3" key="1">
    <citation type="submission" date="2017-03" db="EMBL/GenBank/DDBJ databases">
        <authorList>
            <person name="Afonso C.L."/>
            <person name="Miller P.J."/>
            <person name="Scott M.A."/>
            <person name="Spackman E."/>
            <person name="Goraichik I."/>
            <person name="Dimitrov K.M."/>
            <person name="Suarez D.L."/>
            <person name="Swayne D.E."/>
        </authorList>
    </citation>
    <scope>NUCLEOTIDE SEQUENCE [LARGE SCALE GENOMIC DNA]</scope>
    <source>
        <strain evidence="2 3">CECT 8620</strain>
    </source>
</reference>
<name>A0A1Y5TSJ0_9RHOB</name>
<dbReference type="Proteomes" id="UP000193862">
    <property type="component" value="Unassembled WGS sequence"/>
</dbReference>
<keyword evidence="1" id="KW-0732">Signal</keyword>
<sequence length="116" mass="12054">MIRILRPLSALALCFTLVLTASAMAQARGQMRAASGAIVLCTGTGPVTVVVDENGAPLGRIHICPDCALSLIAGLLPLWQLPQKAARAQRLVAIDMALHATPRALPIPAARAPPFA</sequence>
<evidence type="ECO:0000313" key="3">
    <source>
        <dbReference type="Proteomes" id="UP000193862"/>
    </source>
</evidence>
<organism evidence="2 3">
    <name type="scientific">Aquimixticola soesokkakensis</name>
    <dbReference type="NCBI Taxonomy" id="1519096"/>
    <lineage>
        <taxon>Bacteria</taxon>
        <taxon>Pseudomonadati</taxon>
        <taxon>Pseudomonadota</taxon>
        <taxon>Alphaproteobacteria</taxon>
        <taxon>Rhodobacterales</taxon>
        <taxon>Paracoccaceae</taxon>
        <taxon>Aquimixticola</taxon>
    </lineage>
</organism>
<evidence type="ECO:0000313" key="2">
    <source>
        <dbReference type="EMBL" id="SLN67230.1"/>
    </source>
</evidence>